<dbReference type="KEGG" id="nak:EH165_12310"/>
<dbReference type="Proteomes" id="UP000268084">
    <property type="component" value="Chromosome"/>
</dbReference>
<feature type="transmembrane region" description="Helical" evidence="1">
    <location>
        <begin position="48"/>
        <end position="67"/>
    </location>
</feature>
<keyword evidence="1" id="KW-0472">Membrane</keyword>
<dbReference type="Pfam" id="PF03988">
    <property type="entry name" value="DUF347"/>
    <property type="match status" value="4"/>
</dbReference>
<evidence type="ECO:0008006" key="4">
    <source>
        <dbReference type="Google" id="ProtNLM"/>
    </source>
</evidence>
<feature type="transmembrane region" description="Helical" evidence="1">
    <location>
        <begin position="225"/>
        <end position="249"/>
    </location>
</feature>
<dbReference type="OrthoDB" id="9794709at2"/>
<evidence type="ECO:0000256" key="1">
    <source>
        <dbReference type="SAM" id="Phobius"/>
    </source>
</evidence>
<name>A0A3G8ZN93_9ACTN</name>
<dbReference type="AlphaFoldDB" id="A0A3G8ZN93"/>
<keyword evidence="1" id="KW-1133">Transmembrane helix</keyword>
<feature type="transmembrane region" description="Helical" evidence="1">
    <location>
        <begin position="195"/>
        <end position="213"/>
    </location>
</feature>
<evidence type="ECO:0000313" key="2">
    <source>
        <dbReference type="EMBL" id="AZI58802.1"/>
    </source>
</evidence>
<evidence type="ECO:0000313" key="3">
    <source>
        <dbReference type="Proteomes" id="UP000268084"/>
    </source>
</evidence>
<accession>A0A3G8ZN93</accession>
<reference evidence="2 3" key="2">
    <citation type="submission" date="2018-12" db="EMBL/GenBank/DDBJ databases">
        <title>Nakamurella antarcticus sp. nov., isolated from Antarctica South Shetland Islands soil.</title>
        <authorList>
            <person name="Peng F."/>
        </authorList>
    </citation>
    <scope>NUCLEOTIDE SEQUENCE [LARGE SCALE GENOMIC DNA]</scope>
    <source>
        <strain evidence="2 3">S14-144</strain>
    </source>
</reference>
<feature type="transmembrane region" description="Helical" evidence="1">
    <location>
        <begin position="275"/>
        <end position="292"/>
    </location>
</feature>
<dbReference type="InterPro" id="IPR007136">
    <property type="entry name" value="DUF347"/>
</dbReference>
<feature type="transmembrane region" description="Helical" evidence="1">
    <location>
        <begin position="20"/>
        <end position="42"/>
    </location>
</feature>
<feature type="transmembrane region" description="Helical" evidence="1">
    <location>
        <begin position="168"/>
        <end position="188"/>
    </location>
</feature>
<proteinExistence type="predicted"/>
<keyword evidence="1" id="KW-0812">Transmembrane</keyword>
<protein>
    <recommendedName>
        <fullName evidence="4">Membrane-anchored protein</fullName>
    </recommendedName>
</protein>
<dbReference type="EMBL" id="CP034170">
    <property type="protein sequence ID" value="AZI58802.1"/>
    <property type="molecule type" value="Genomic_DNA"/>
</dbReference>
<gene>
    <name evidence="2" type="ORF">EH165_12310</name>
</gene>
<feature type="transmembrane region" description="Helical" evidence="1">
    <location>
        <begin position="143"/>
        <end position="162"/>
    </location>
</feature>
<organism evidence="2 3">
    <name type="scientific">Nakamurella antarctica</name>
    <dbReference type="NCBI Taxonomy" id="1902245"/>
    <lineage>
        <taxon>Bacteria</taxon>
        <taxon>Bacillati</taxon>
        <taxon>Actinomycetota</taxon>
        <taxon>Actinomycetes</taxon>
        <taxon>Nakamurellales</taxon>
        <taxon>Nakamurellaceae</taxon>
        <taxon>Nakamurella</taxon>
    </lineage>
</organism>
<sequence>MTRLSTEPATLQRLNKVPEITVYFWIIKILCTTVGETAADYLNVNLNLGLSATSVVMGLLLAVVLVLQFKSRRYVPALYWLAVALVSVFGTLVTDNLTDKAGLPLETSTLIFATLLGATFFAWYRAERTLSMHSIFTTRREAFYWLTILFTFALGTATGDLLAEKLGLGYSLTGVIVASIITLVAVAWRFGLHSILSFWIIYVLTRPLGAAIGDYLSQPAKHGGLGLGAPLTSVIFFTAIGATVAYLAVKKIDVSAIDQAAPETETVERGGRWQTLLVVSLFVIAGTSGYYLRTNTLNNERAMEAAQSASSGVPVSVLGDLSVFRDITQDSLTMLTAGDQAGATTRIADLEFEWDAAASLLKAKDQAEWTVVDKRIDTVLREFRSTTPNPVTETTALQELLKVLG</sequence>
<keyword evidence="3" id="KW-1185">Reference proteome</keyword>
<reference evidence="2 3" key="1">
    <citation type="submission" date="2018-11" db="EMBL/GenBank/DDBJ databases">
        <authorList>
            <person name="Da X."/>
        </authorList>
    </citation>
    <scope>NUCLEOTIDE SEQUENCE [LARGE SCALE GENOMIC DNA]</scope>
    <source>
        <strain evidence="2 3">S14-144</strain>
    </source>
</reference>
<dbReference type="RefSeq" id="WP_124799706.1">
    <property type="nucleotide sequence ID" value="NZ_CP034170.1"/>
</dbReference>
<feature type="transmembrane region" description="Helical" evidence="1">
    <location>
        <begin position="105"/>
        <end position="123"/>
    </location>
</feature>
<feature type="transmembrane region" description="Helical" evidence="1">
    <location>
        <begin position="74"/>
        <end position="93"/>
    </location>
</feature>